<dbReference type="SUPFAM" id="SSF52540">
    <property type="entry name" value="P-loop containing nucleoside triphosphate hydrolases"/>
    <property type="match status" value="2"/>
</dbReference>
<dbReference type="GO" id="GO:0003677">
    <property type="term" value="F:DNA binding"/>
    <property type="evidence" value="ECO:0007669"/>
    <property type="project" value="InterPro"/>
</dbReference>
<dbReference type="GO" id="GO:0005524">
    <property type="term" value="F:ATP binding"/>
    <property type="evidence" value="ECO:0007669"/>
    <property type="project" value="UniProtKB-UniRule"/>
</dbReference>
<dbReference type="Gene3D" id="2.60.200.20">
    <property type="match status" value="1"/>
</dbReference>
<evidence type="ECO:0000313" key="8">
    <source>
        <dbReference type="EMBL" id="ROP26782.1"/>
    </source>
</evidence>
<feature type="region of interest" description="Disordered" evidence="5">
    <location>
        <begin position="1468"/>
        <end position="1497"/>
    </location>
</feature>
<gene>
    <name evidence="8" type="ORF">EDC03_3252</name>
</gene>
<dbReference type="CDD" id="cd00060">
    <property type="entry name" value="FHA"/>
    <property type="match status" value="1"/>
</dbReference>
<dbReference type="OrthoDB" id="9807790at2"/>
<feature type="compositionally biased region" description="Gly residues" evidence="5">
    <location>
        <begin position="1488"/>
        <end position="1497"/>
    </location>
</feature>
<feature type="binding site" evidence="4">
    <location>
        <begin position="675"/>
        <end position="682"/>
    </location>
    <ligand>
        <name>ATP</name>
        <dbReference type="ChEBI" id="CHEBI:30616"/>
    </ligand>
</feature>
<keyword evidence="3 4" id="KW-0067">ATP-binding</keyword>
<dbReference type="InterPro" id="IPR027417">
    <property type="entry name" value="P-loop_NTPase"/>
</dbReference>
<dbReference type="InParanoid" id="A0A3N1G967"/>
<accession>A0A3N1G967</accession>
<dbReference type="Gene3D" id="3.40.50.300">
    <property type="entry name" value="P-loop containing nucleotide triphosphate hydrolases"/>
    <property type="match status" value="3"/>
</dbReference>
<evidence type="ECO:0000313" key="9">
    <source>
        <dbReference type="Proteomes" id="UP000276232"/>
    </source>
</evidence>
<dbReference type="InterPro" id="IPR008984">
    <property type="entry name" value="SMAD_FHA_dom_sf"/>
</dbReference>
<dbReference type="Pfam" id="PF16697">
    <property type="entry name" value="Yop-YscD_cpl"/>
    <property type="match status" value="1"/>
</dbReference>
<reference evidence="8 9" key="1">
    <citation type="journal article" date="2015" name="Stand. Genomic Sci.">
        <title>Genomic Encyclopedia of Bacterial and Archaeal Type Strains, Phase III: the genomes of soil and plant-associated and newly described type strains.</title>
        <authorList>
            <person name="Whitman W.B."/>
            <person name="Woyke T."/>
            <person name="Klenk H.P."/>
            <person name="Zhou Y."/>
            <person name="Lilburn T.G."/>
            <person name="Beck B.J."/>
            <person name="De Vos P."/>
            <person name="Vandamme P."/>
            <person name="Eisen J.A."/>
            <person name="Garrity G."/>
            <person name="Hugenholtz P."/>
            <person name="Kyrpides N.C."/>
        </authorList>
    </citation>
    <scope>NUCLEOTIDE SEQUENCE [LARGE SCALE GENOMIC DNA]</scope>
    <source>
        <strain evidence="8 9">CECT 7306</strain>
    </source>
</reference>
<dbReference type="RefSeq" id="WP_123381304.1">
    <property type="nucleotide sequence ID" value="NZ_RJKN01000010.1"/>
</dbReference>
<comment type="caution">
    <text evidence="8">The sequence shown here is derived from an EMBL/GenBank/DDBJ whole genome shotgun (WGS) entry which is preliminary data.</text>
</comment>
<feature type="domain" description="FtsK" evidence="7">
    <location>
        <begin position="974"/>
        <end position="1150"/>
    </location>
</feature>
<dbReference type="SMART" id="SM00382">
    <property type="entry name" value="AAA"/>
    <property type="match status" value="3"/>
</dbReference>
<organism evidence="8 9">
    <name type="scientific">Pseudokineococcus lusitanus</name>
    <dbReference type="NCBI Taxonomy" id="763993"/>
    <lineage>
        <taxon>Bacteria</taxon>
        <taxon>Bacillati</taxon>
        <taxon>Actinomycetota</taxon>
        <taxon>Actinomycetes</taxon>
        <taxon>Kineosporiales</taxon>
        <taxon>Kineosporiaceae</taxon>
        <taxon>Pseudokineococcus</taxon>
    </lineage>
</organism>
<evidence type="ECO:0000256" key="2">
    <source>
        <dbReference type="ARBA" id="ARBA00022741"/>
    </source>
</evidence>
<name>A0A3N1G967_9ACTN</name>
<dbReference type="Proteomes" id="UP000276232">
    <property type="component" value="Unassembled WGS sequence"/>
</dbReference>
<feature type="domain" description="FHA" evidence="6">
    <location>
        <begin position="143"/>
        <end position="185"/>
    </location>
</feature>
<feature type="region of interest" description="Disordered" evidence="5">
    <location>
        <begin position="215"/>
        <end position="268"/>
    </location>
</feature>
<feature type="compositionally biased region" description="Polar residues" evidence="5">
    <location>
        <begin position="174"/>
        <end position="183"/>
    </location>
</feature>
<evidence type="ECO:0000256" key="1">
    <source>
        <dbReference type="ARBA" id="ARBA00022553"/>
    </source>
</evidence>
<dbReference type="EMBL" id="RJKN01000010">
    <property type="protein sequence ID" value="ROP26782.1"/>
    <property type="molecule type" value="Genomic_DNA"/>
</dbReference>
<dbReference type="CDD" id="cd01127">
    <property type="entry name" value="TrwB_TraG_TraD_VirD4"/>
    <property type="match status" value="1"/>
</dbReference>
<dbReference type="InterPro" id="IPR050206">
    <property type="entry name" value="FtsK/SpoIIIE/SftA"/>
</dbReference>
<dbReference type="Pfam" id="PF01580">
    <property type="entry name" value="FtsK_SpoIIIE"/>
    <property type="match status" value="2"/>
</dbReference>
<evidence type="ECO:0000259" key="7">
    <source>
        <dbReference type="PROSITE" id="PS50901"/>
    </source>
</evidence>
<proteinExistence type="predicted"/>
<dbReference type="PROSITE" id="PS50901">
    <property type="entry name" value="FTSK"/>
    <property type="match status" value="2"/>
</dbReference>
<dbReference type="InterPro" id="IPR032030">
    <property type="entry name" value="YscD_cytoplasmic_dom"/>
</dbReference>
<evidence type="ECO:0000256" key="4">
    <source>
        <dbReference type="PROSITE-ProRule" id="PRU00289"/>
    </source>
</evidence>
<dbReference type="SUPFAM" id="SSF49879">
    <property type="entry name" value="SMAD/FHA domain"/>
    <property type="match status" value="1"/>
</dbReference>
<dbReference type="InterPro" id="IPR002543">
    <property type="entry name" value="FtsK_dom"/>
</dbReference>
<dbReference type="PANTHER" id="PTHR22683:SF1">
    <property type="entry name" value="TYPE VII SECRETION SYSTEM PROTEIN ESSC"/>
    <property type="match status" value="1"/>
</dbReference>
<keyword evidence="1" id="KW-0597">Phosphoprotein</keyword>
<feature type="region of interest" description="Disordered" evidence="5">
    <location>
        <begin position="378"/>
        <end position="402"/>
    </location>
</feature>
<dbReference type="FunCoup" id="A0A3N1G967">
    <property type="interactions" value="2"/>
</dbReference>
<feature type="compositionally biased region" description="Pro residues" evidence="5">
    <location>
        <begin position="1470"/>
        <end position="1483"/>
    </location>
</feature>
<feature type="compositionally biased region" description="Pro residues" evidence="5">
    <location>
        <begin position="240"/>
        <end position="249"/>
    </location>
</feature>
<sequence>MRDDDGQGHGQAADGDGAVLLTVRDDARPGAAGPAVDVLLRAPGDGDVPRRLREVVDDLAALLDARGPGTGAAGAVRWWCGGEALHGDEVVGLPPLVRGAVLVRRAAAASARPPAPPRTAALVLHVVAGPDAGAVVPLGAGRHVVGRSPAADVVLDDPLVSRRHLAVDVRRDGTTATDLGSANGTATPAPAAGGGRAEPGAVAVGPGARLRLGGSTVELRLGGTPSRPLRWDGRGGRPVTPGPPPPAAPPVRRRTRPARPTPPEPPRTAWLPALLPLVLAVPMALLWSPWALLVGLASPLVALGTTSVERRAGRRRHAAAVARSGRLRAAADADVREAVTAEAEALRRAVPGATDVLAALVGDGPDLWVRPRGAPVVVAPGTGTAPSSTAVDEDDEDGRTTTSRPVLIDVPLVVDLDAVGGLAVVGPATAAAGTVRWVLLQVAALHRPDDVRVVVLVDDPARWAWARWLPCAGPDAVPADGPRARAAVAGLLAAAADRLAAPTPSAPADDRVLLVLDAPVLLRTVPGLADLVRRGPAAGVRTLAVVADEGAVPAGCGAVALLRPGDDEDLHLRADGHDPRTGSATAVGTDRAARAARAAAPLHLVAADARRGGVPRHVGLASLLGRPGAGPDDVARAWRSTAERGGAVPVPVGAGVDGPRLLDLAVDGPHALVAGTTGAGKSELLRTLVASLAWHHAPEDLSFVLVDYKGGAAFSAVASLPHVLGLVTDLDHRLTARALRSLGAEVARREALLQRVGAADLAGYRRARRPGDPALGRLVLVVDEFRVLAEELPDFVDGLVRLAAVGRSLGLHLVLATQRPAGVVGPDMAANVNLRVALRVRDELDSRDVVEARDAAHLPASVPGRSLWRTGGGPLEEVQVASGSARATAGPLVEVLGAPVAARAGGAAPPADDAGDLPAVVAAVVGAARRTGAPVPPSPWPDPLPPHVPLPPHDPSAPRVLRWGLVDEPARQRRRPLGWDLAARGHLLVVGGPRSGRTGAARAVLAAAASAGPDVVVAHVVDPGGELGSAAALPGVASVVAGDDVEHAGRVLGVLLDEVVRRRADAPGPPGAPARPTLLLVVDGYDAVQSRWEEEDGGTCAAALERLLREGPGADVLVLLTAGPRVVGGRVSAAVGERVVLAVADPVDAVLAGLPPRRATDGPPGRGVHLPAAGAGGDDGPDREPLEVQVADVRALDGARPAGGRDLPRPRRGGPAVVRVPALPRRVEDGSLLDLGLDLGPGDGSLLLGAGGTAAGPLRLDPAEEAPVLPVLGPAGSGRTTALAVLGRSALRGGAAVVVLGRPLPGLPAVPPGTTEGPACGEEEGRASRVVPVQGEPTALRRAVAARPPGVPLVVLVDDADLLAGTPEAEVLGGWATSLLGVGVDAGTGPDGLLPGDLLVVAGTPAAAATRGGLLAVGRRTRTGVLLGAVGPLDGELLGLPPGPRRGPVPPGRGVLVRRGAVVTVQVAVPGPPGTPPGRPSGVPPGQSGAGRGLLPP</sequence>
<feature type="region of interest" description="Disordered" evidence="5">
    <location>
        <begin position="171"/>
        <end position="198"/>
    </location>
</feature>
<dbReference type="InterPro" id="IPR000253">
    <property type="entry name" value="FHA_dom"/>
</dbReference>
<feature type="domain" description="FtsK" evidence="7">
    <location>
        <begin position="657"/>
        <end position="847"/>
    </location>
</feature>
<feature type="region of interest" description="Disordered" evidence="5">
    <location>
        <begin position="1154"/>
        <end position="1216"/>
    </location>
</feature>
<evidence type="ECO:0000256" key="3">
    <source>
        <dbReference type="ARBA" id="ARBA00022840"/>
    </source>
</evidence>
<evidence type="ECO:0000259" key="6">
    <source>
        <dbReference type="PROSITE" id="PS50006"/>
    </source>
</evidence>
<feature type="binding site" evidence="4">
    <location>
        <begin position="991"/>
        <end position="998"/>
    </location>
    <ligand>
        <name>ATP</name>
        <dbReference type="ChEBI" id="CHEBI:30616"/>
    </ligand>
</feature>
<evidence type="ECO:0000256" key="5">
    <source>
        <dbReference type="SAM" id="MobiDB-lite"/>
    </source>
</evidence>
<protein>
    <submittedName>
        <fullName evidence="8">S-DNA-T family DNA segregation ATPase FtsK/SpoIIIE</fullName>
    </submittedName>
</protein>
<dbReference type="PROSITE" id="PS50006">
    <property type="entry name" value="FHA_DOMAIN"/>
    <property type="match status" value="1"/>
</dbReference>
<dbReference type="PANTHER" id="PTHR22683">
    <property type="entry name" value="SPORULATION PROTEIN RELATED"/>
    <property type="match status" value="1"/>
</dbReference>
<dbReference type="SMART" id="SM00240">
    <property type="entry name" value="FHA"/>
    <property type="match status" value="1"/>
</dbReference>
<keyword evidence="9" id="KW-1185">Reference proteome</keyword>
<keyword evidence="2 4" id="KW-0547">Nucleotide-binding</keyword>
<dbReference type="InterPro" id="IPR003593">
    <property type="entry name" value="AAA+_ATPase"/>
</dbReference>